<name>A0AAN8JKG1_PATCE</name>
<sequence length="66" mass="7709">MTSEDFSDKYPEDNSNGYLNDNLYHLNLSLRDFLPFGFMTRNGTMDLFEGFKQTVCVVLMVFLSLR</sequence>
<dbReference type="EMBL" id="JAZGQO010000008">
    <property type="protein sequence ID" value="KAK6179167.1"/>
    <property type="molecule type" value="Genomic_DNA"/>
</dbReference>
<comment type="caution">
    <text evidence="1">The sequence shown here is derived from an EMBL/GenBank/DDBJ whole genome shotgun (WGS) entry which is preliminary data.</text>
</comment>
<evidence type="ECO:0000313" key="1">
    <source>
        <dbReference type="EMBL" id="KAK6179167.1"/>
    </source>
</evidence>
<keyword evidence="2" id="KW-1185">Reference proteome</keyword>
<gene>
    <name evidence="1" type="ORF">SNE40_011587</name>
</gene>
<reference evidence="1 2" key="1">
    <citation type="submission" date="2024-01" db="EMBL/GenBank/DDBJ databases">
        <title>The genome of the rayed Mediterranean limpet Patella caerulea (Linnaeus, 1758).</title>
        <authorList>
            <person name="Anh-Thu Weber A."/>
            <person name="Halstead-Nussloch G."/>
        </authorList>
    </citation>
    <scope>NUCLEOTIDE SEQUENCE [LARGE SCALE GENOMIC DNA]</scope>
    <source>
        <strain evidence="1">AATW-2023a</strain>
        <tissue evidence="1">Whole specimen</tissue>
    </source>
</reference>
<proteinExistence type="predicted"/>
<organism evidence="1 2">
    <name type="scientific">Patella caerulea</name>
    <name type="common">Rayed Mediterranean limpet</name>
    <dbReference type="NCBI Taxonomy" id="87958"/>
    <lineage>
        <taxon>Eukaryota</taxon>
        <taxon>Metazoa</taxon>
        <taxon>Spiralia</taxon>
        <taxon>Lophotrochozoa</taxon>
        <taxon>Mollusca</taxon>
        <taxon>Gastropoda</taxon>
        <taxon>Patellogastropoda</taxon>
        <taxon>Patelloidea</taxon>
        <taxon>Patellidae</taxon>
        <taxon>Patella</taxon>
    </lineage>
</organism>
<dbReference type="AlphaFoldDB" id="A0AAN8JKG1"/>
<accession>A0AAN8JKG1</accession>
<dbReference type="Proteomes" id="UP001347796">
    <property type="component" value="Unassembled WGS sequence"/>
</dbReference>
<evidence type="ECO:0000313" key="2">
    <source>
        <dbReference type="Proteomes" id="UP001347796"/>
    </source>
</evidence>
<protein>
    <submittedName>
        <fullName evidence="1">Uncharacterized protein</fullName>
    </submittedName>
</protein>